<dbReference type="PANTHER" id="PTHR33418:SF1">
    <property type="entry name" value="HELICASE-ASSOCIATED DOMAIN-CONTAINING PROTEIN"/>
    <property type="match status" value="1"/>
</dbReference>
<evidence type="ECO:0000256" key="4">
    <source>
        <dbReference type="PROSITE-ProRule" id="PRU00175"/>
    </source>
</evidence>
<organism evidence="7 8">
    <name type="scientific">Chaetoceros tenuissimus</name>
    <dbReference type="NCBI Taxonomy" id="426638"/>
    <lineage>
        <taxon>Eukaryota</taxon>
        <taxon>Sar</taxon>
        <taxon>Stramenopiles</taxon>
        <taxon>Ochrophyta</taxon>
        <taxon>Bacillariophyta</taxon>
        <taxon>Coscinodiscophyceae</taxon>
        <taxon>Chaetocerotophycidae</taxon>
        <taxon>Chaetocerotales</taxon>
        <taxon>Chaetocerotaceae</taxon>
        <taxon>Chaetoceros</taxon>
    </lineage>
</organism>
<name>A0AAD3CGK5_9STRA</name>
<keyword evidence="3" id="KW-0862">Zinc</keyword>
<dbReference type="EMBL" id="BLLK01000020">
    <property type="protein sequence ID" value="GFH44504.1"/>
    <property type="molecule type" value="Genomic_DNA"/>
</dbReference>
<accession>A0AAD3CGK5</accession>
<dbReference type="PROSITE" id="PS00518">
    <property type="entry name" value="ZF_RING_1"/>
    <property type="match status" value="1"/>
</dbReference>
<dbReference type="InterPro" id="IPR001841">
    <property type="entry name" value="Znf_RING"/>
</dbReference>
<reference evidence="7 8" key="1">
    <citation type="journal article" date="2021" name="Sci. Rep.">
        <title>The genome of the diatom Chaetoceros tenuissimus carries an ancient integrated fragment of an extant virus.</title>
        <authorList>
            <person name="Hongo Y."/>
            <person name="Kimura K."/>
            <person name="Takaki Y."/>
            <person name="Yoshida Y."/>
            <person name="Baba S."/>
            <person name="Kobayashi G."/>
            <person name="Nagasaki K."/>
            <person name="Hano T."/>
            <person name="Tomaru Y."/>
        </authorList>
    </citation>
    <scope>NUCLEOTIDE SEQUENCE [LARGE SCALE GENOMIC DNA]</scope>
    <source>
        <strain evidence="7 8">NIES-3715</strain>
    </source>
</reference>
<evidence type="ECO:0000313" key="7">
    <source>
        <dbReference type="EMBL" id="GFH44504.1"/>
    </source>
</evidence>
<dbReference type="Gene3D" id="3.30.40.10">
    <property type="entry name" value="Zinc/RING finger domain, C3HC4 (zinc finger)"/>
    <property type="match status" value="1"/>
</dbReference>
<dbReference type="Gene3D" id="6.10.140.530">
    <property type="match status" value="2"/>
</dbReference>
<dbReference type="InterPro" id="IPR013083">
    <property type="entry name" value="Znf_RING/FYVE/PHD"/>
</dbReference>
<keyword evidence="8" id="KW-1185">Reference proteome</keyword>
<dbReference type="Proteomes" id="UP001054902">
    <property type="component" value="Unassembled WGS sequence"/>
</dbReference>
<keyword evidence="1" id="KW-0479">Metal-binding</keyword>
<feature type="coiled-coil region" evidence="5">
    <location>
        <begin position="204"/>
        <end position="334"/>
    </location>
</feature>
<dbReference type="GO" id="GO:0008270">
    <property type="term" value="F:zinc ion binding"/>
    <property type="evidence" value="ECO:0007669"/>
    <property type="project" value="UniProtKB-KW"/>
</dbReference>
<dbReference type="InterPro" id="IPR005114">
    <property type="entry name" value="Helicase_assoc"/>
</dbReference>
<protein>
    <recommendedName>
        <fullName evidence="6">RING-type domain-containing protein</fullName>
    </recommendedName>
</protein>
<dbReference type="Pfam" id="PF13923">
    <property type="entry name" value="zf-C3HC4_2"/>
    <property type="match status" value="1"/>
</dbReference>
<dbReference type="InterPro" id="IPR017907">
    <property type="entry name" value="Znf_RING_CS"/>
</dbReference>
<proteinExistence type="predicted"/>
<dbReference type="SMART" id="SM00184">
    <property type="entry name" value="RING"/>
    <property type="match status" value="1"/>
</dbReference>
<feature type="coiled-coil region" evidence="5">
    <location>
        <begin position="378"/>
        <end position="412"/>
    </location>
</feature>
<dbReference type="Pfam" id="PF03457">
    <property type="entry name" value="HA"/>
    <property type="match status" value="2"/>
</dbReference>
<evidence type="ECO:0000256" key="5">
    <source>
        <dbReference type="SAM" id="Coils"/>
    </source>
</evidence>
<gene>
    <name evidence="7" type="ORF">CTEN210_00978</name>
</gene>
<evidence type="ECO:0000256" key="2">
    <source>
        <dbReference type="ARBA" id="ARBA00022771"/>
    </source>
</evidence>
<feature type="coiled-coil region" evidence="5">
    <location>
        <begin position="437"/>
        <end position="493"/>
    </location>
</feature>
<dbReference type="PROSITE" id="PS50089">
    <property type="entry name" value="ZF_RING_2"/>
    <property type="match status" value="1"/>
</dbReference>
<feature type="domain" description="RING-type" evidence="6">
    <location>
        <begin position="538"/>
        <end position="578"/>
    </location>
</feature>
<keyword evidence="2 4" id="KW-0863">Zinc-finger</keyword>
<dbReference type="PANTHER" id="PTHR33418">
    <property type="entry name" value="HELICASE-ASSOCIATED"/>
    <property type="match status" value="1"/>
</dbReference>
<evidence type="ECO:0000256" key="1">
    <source>
        <dbReference type="ARBA" id="ARBA00022723"/>
    </source>
</evidence>
<dbReference type="SUPFAM" id="SSF57850">
    <property type="entry name" value="RING/U-box"/>
    <property type="match status" value="1"/>
</dbReference>
<sequence>MVWLDKFQQLVEYKSKYGHCNVPSKHEENQSLGNWVSATRSQYKHSSLSKERINMLNDIGFEWTAPQQQRRDDVWNDKLEQLKLYKSKHGDCNMPQTYDNQPLANWVKTQRSQYKHSSLSKERIKKLNDIGFVWSMIEYQPPPSNETTKMRMEKHAVGNEIEESRKRPREEMFDEEIGQAPKIMKQNSCSKVANDNSTSSSEEMNEMNSDLENAQNLLDRQLKEKGEMMLRLKNENDVQKQQIHDLTIKYDELEKELQTKSEEYQSLESKRKEEQQVHETLYQEKDEKIADLSEKLRSKIEVHNTELKSLCSTNKSLEEKLKAKQSEHDGALSKKDDEIKTLLSNVSGLECQLAAKQKDIENMVTSNQHERKSLEVAVSQKDEQIRKLEYKLQTKQKEYDLLTKTNEEIQQQILYQQHQLQWWSQQQYEQHQLQWRLQHQYEQLQSLERKRIEEQQAHQKEINDKFIALEEEKQKLNDMLELKEEECSQLAIEKEKRISEIETLNNHIHGLNQNFNKRQKDFESLSKLQQDLKEELECPICIDTFENPYMIPECCHRFCKHCIEESLARNRKECPMCRCMVTSKRALRKDELICKISEVLTCNDQSKDEST</sequence>
<evidence type="ECO:0000313" key="8">
    <source>
        <dbReference type="Proteomes" id="UP001054902"/>
    </source>
</evidence>
<keyword evidence="5" id="KW-0175">Coiled coil</keyword>
<dbReference type="AlphaFoldDB" id="A0AAD3CGK5"/>
<comment type="caution">
    <text evidence="7">The sequence shown here is derived from an EMBL/GenBank/DDBJ whole genome shotgun (WGS) entry which is preliminary data.</text>
</comment>
<evidence type="ECO:0000256" key="3">
    <source>
        <dbReference type="ARBA" id="ARBA00022833"/>
    </source>
</evidence>
<evidence type="ECO:0000259" key="6">
    <source>
        <dbReference type="PROSITE" id="PS50089"/>
    </source>
</evidence>